<dbReference type="EMBL" id="OU466857">
    <property type="protein sequence ID" value="CAH2038229.1"/>
    <property type="molecule type" value="Genomic_DNA"/>
</dbReference>
<evidence type="ECO:0000313" key="2">
    <source>
        <dbReference type="EMBL" id="CAH2038229.1"/>
    </source>
</evidence>
<feature type="non-terminal residue" evidence="2">
    <location>
        <position position="1"/>
    </location>
</feature>
<evidence type="ECO:0000256" key="1">
    <source>
        <dbReference type="SAM" id="Coils"/>
    </source>
</evidence>
<evidence type="ECO:0000313" key="3">
    <source>
        <dbReference type="Proteomes" id="UP000836841"/>
    </source>
</evidence>
<feature type="coiled-coil region" evidence="1">
    <location>
        <begin position="133"/>
        <end position="195"/>
    </location>
</feature>
<accession>A0AAU9RH49</accession>
<dbReference type="Proteomes" id="UP000836841">
    <property type="component" value="Chromosome 1"/>
</dbReference>
<gene>
    <name evidence="2" type="ORF">TAV2_LOCUS1070</name>
</gene>
<organism evidence="2 3">
    <name type="scientific">Thlaspi arvense</name>
    <name type="common">Field penny-cress</name>
    <dbReference type="NCBI Taxonomy" id="13288"/>
    <lineage>
        <taxon>Eukaryota</taxon>
        <taxon>Viridiplantae</taxon>
        <taxon>Streptophyta</taxon>
        <taxon>Embryophyta</taxon>
        <taxon>Tracheophyta</taxon>
        <taxon>Spermatophyta</taxon>
        <taxon>Magnoliopsida</taxon>
        <taxon>eudicotyledons</taxon>
        <taxon>Gunneridae</taxon>
        <taxon>Pentapetalae</taxon>
        <taxon>rosids</taxon>
        <taxon>malvids</taxon>
        <taxon>Brassicales</taxon>
        <taxon>Brassicaceae</taxon>
        <taxon>Thlaspideae</taxon>
        <taxon>Thlaspi</taxon>
    </lineage>
</organism>
<dbReference type="AlphaFoldDB" id="A0AAU9RH49"/>
<keyword evidence="1" id="KW-0175">Coiled coil</keyword>
<proteinExistence type="predicted"/>
<reference evidence="2 3" key="1">
    <citation type="submission" date="2022-03" db="EMBL/GenBank/DDBJ databases">
        <authorList>
            <person name="Nunn A."/>
            <person name="Chopra R."/>
            <person name="Nunn A."/>
            <person name="Contreras Garrido A."/>
        </authorList>
    </citation>
    <scope>NUCLEOTIDE SEQUENCE [LARGE SCALE GENOMIC DNA]</scope>
</reference>
<name>A0AAU9RH49_THLAR</name>
<sequence>RRRQTLLCRNSHFQQSQSKGLKVSARKLASRLQKLPPTGDGSLAEHFSYQMESITKWDLGSLKRHYSVEPYENFQQDEYLVDGSLVPRLQAELWKAQSRIKELETEKFGSKEIVRCIISNQRKRREENTDPLVDYLKDKLRKERDERKRANAENSRLKQKMLDMESSVNRLRRERDTMEKVCEELVTRVDELKAQTRRVWDETEEERQMLHMADMWREERVRVKLVDAKLAMQEKYEEMKWFADELDKCLEMAREVGGIEEMRLIRGEGLIKTARSMEVAANKIDFERFQFVSDEDNYV</sequence>
<dbReference type="InterPro" id="IPR043424">
    <property type="entry name" value="BLT-like"/>
</dbReference>
<protein>
    <submittedName>
        <fullName evidence="2">Uncharacterized protein</fullName>
    </submittedName>
</protein>
<dbReference type="PANTHER" id="PTHR31071">
    <property type="entry name" value="GB|AAF24581.1"/>
    <property type="match status" value="1"/>
</dbReference>
<keyword evidence="3" id="KW-1185">Reference proteome</keyword>
<feature type="non-terminal residue" evidence="2">
    <location>
        <position position="299"/>
    </location>
</feature>
<dbReference type="PANTHER" id="PTHR31071:SF45">
    <property type="entry name" value="BRANCHLESS TRICHOME-LIKE PROTEIN"/>
    <property type="match status" value="1"/>
</dbReference>